<gene>
    <name evidence="2" type="ORF">MCOR_43232</name>
</gene>
<organism evidence="2 3">
    <name type="scientific">Mytilus coruscus</name>
    <name type="common">Sea mussel</name>
    <dbReference type="NCBI Taxonomy" id="42192"/>
    <lineage>
        <taxon>Eukaryota</taxon>
        <taxon>Metazoa</taxon>
        <taxon>Spiralia</taxon>
        <taxon>Lophotrochozoa</taxon>
        <taxon>Mollusca</taxon>
        <taxon>Bivalvia</taxon>
        <taxon>Autobranchia</taxon>
        <taxon>Pteriomorphia</taxon>
        <taxon>Mytilida</taxon>
        <taxon>Mytiloidea</taxon>
        <taxon>Mytilidae</taxon>
        <taxon>Mytilinae</taxon>
        <taxon>Mytilus</taxon>
    </lineage>
</organism>
<dbReference type="OrthoDB" id="6137977at2759"/>
<evidence type="ECO:0000256" key="1">
    <source>
        <dbReference type="SAM" id="Phobius"/>
    </source>
</evidence>
<dbReference type="Proteomes" id="UP000507470">
    <property type="component" value="Unassembled WGS sequence"/>
</dbReference>
<dbReference type="SUPFAM" id="SSF50249">
    <property type="entry name" value="Nucleic acid-binding proteins"/>
    <property type="match status" value="1"/>
</dbReference>
<evidence type="ECO:0000313" key="2">
    <source>
        <dbReference type="EMBL" id="CAC5410025.1"/>
    </source>
</evidence>
<dbReference type="InterPro" id="IPR012340">
    <property type="entry name" value="NA-bd_OB-fold"/>
</dbReference>
<reference evidence="2 3" key="1">
    <citation type="submission" date="2020-06" db="EMBL/GenBank/DDBJ databases">
        <authorList>
            <person name="Li R."/>
            <person name="Bekaert M."/>
        </authorList>
    </citation>
    <scope>NUCLEOTIDE SEQUENCE [LARGE SCALE GENOMIC DNA]</scope>
    <source>
        <strain evidence="3">wild</strain>
    </source>
</reference>
<dbReference type="EMBL" id="CACVKT020007670">
    <property type="protein sequence ID" value="CAC5410025.1"/>
    <property type="molecule type" value="Genomic_DNA"/>
</dbReference>
<proteinExistence type="predicted"/>
<name>A0A6J8DPZ0_MYTCO</name>
<keyword evidence="1" id="KW-1133">Transmembrane helix</keyword>
<sequence length="150" mass="16371">MALGNRSIHNGGLVIGGSIGVGNFVFVLYGVIGHHSCKRLHLTFKIVYFTFRGGIKSWLSLSLYGLCDNSCSIIQASAIVDKVHAACRVSSPLKTMVKNGEMSFKGTTITEKTGQIKVTLWDELVGNVQKGQTVSFSKCRIKLFSEEKNN</sequence>
<dbReference type="AlphaFoldDB" id="A0A6J8DPZ0"/>
<feature type="transmembrane region" description="Helical" evidence="1">
    <location>
        <begin position="12"/>
        <end position="32"/>
    </location>
</feature>
<keyword evidence="3" id="KW-1185">Reference proteome</keyword>
<protein>
    <recommendedName>
        <fullName evidence="4">OB domain-containing protein</fullName>
    </recommendedName>
</protein>
<evidence type="ECO:0008006" key="4">
    <source>
        <dbReference type="Google" id="ProtNLM"/>
    </source>
</evidence>
<accession>A0A6J8DPZ0</accession>
<evidence type="ECO:0000313" key="3">
    <source>
        <dbReference type="Proteomes" id="UP000507470"/>
    </source>
</evidence>
<dbReference type="Gene3D" id="2.40.50.140">
    <property type="entry name" value="Nucleic acid-binding proteins"/>
    <property type="match status" value="1"/>
</dbReference>
<keyword evidence="1" id="KW-0812">Transmembrane</keyword>
<keyword evidence="1" id="KW-0472">Membrane</keyword>